<dbReference type="InterPro" id="IPR011033">
    <property type="entry name" value="PRC_barrel-like_sf"/>
</dbReference>
<evidence type="ECO:0000259" key="2">
    <source>
        <dbReference type="Pfam" id="PF05239"/>
    </source>
</evidence>
<evidence type="ECO:0000313" key="3">
    <source>
        <dbReference type="EMBL" id="MXU65693.1"/>
    </source>
</evidence>
<accession>A0A6B0TXD8</accession>
<dbReference type="SUPFAM" id="SSF50346">
    <property type="entry name" value="PRC-barrel domain"/>
    <property type="match status" value="1"/>
</dbReference>
<dbReference type="Gene3D" id="2.30.30.240">
    <property type="entry name" value="PRC-barrel domain"/>
    <property type="match status" value="1"/>
</dbReference>
<evidence type="ECO:0000256" key="1">
    <source>
        <dbReference type="SAM" id="SignalP"/>
    </source>
</evidence>
<dbReference type="EMBL" id="WUWG01000003">
    <property type="protein sequence ID" value="MXU65693.1"/>
    <property type="molecule type" value="Genomic_DNA"/>
</dbReference>
<sequence>MKNLFLTTAIATLAAMPVAADNHGDAAADTAQAVENAAEQTGEAVENAAEGAANALDDAAAATEDAAKDAAAAASDAAAELEADAEQMFDTFPAPEVEVEGYTTVAAGEYEVETLIGQRVYDVNDEWVGELSEMIITEDGMVQAGIVDVGGFLGLGEKPVAIGFESFTITKADDGEEIRIYVDATEDQLEAMAEYEGS</sequence>
<feature type="chain" id="PRO_5025590935" description="PRC-barrel domain-containing protein" evidence="1">
    <location>
        <begin position="21"/>
        <end position="198"/>
    </location>
</feature>
<dbReference type="InterPro" id="IPR027275">
    <property type="entry name" value="PRC-brl_dom"/>
</dbReference>
<evidence type="ECO:0000313" key="4">
    <source>
        <dbReference type="Proteomes" id="UP000436016"/>
    </source>
</evidence>
<proteinExistence type="predicted"/>
<dbReference type="PANTHER" id="PTHR36505">
    <property type="entry name" value="BLR1072 PROTEIN"/>
    <property type="match status" value="1"/>
</dbReference>
<name>A0A6B0TXD8_9RHOB</name>
<dbReference type="Proteomes" id="UP000436016">
    <property type="component" value="Unassembled WGS sequence"/>
</dbReference>
<feature type="domain" description="PRC-barrel" evidence="2">
    <location>
        <begin position="108"/>
        <end position="189"/>
    </location>
</feature>
<reference evidence="3 4" key="1">
    <citation type="submission" date="2019-12" db="EMBL/GenBank/DDBJ databases">
        <title>Strain KN286 was isolated from seawater, which was collected from Caroline Seamount in the tropical western Pacific.</title>
        <authorList>
            <person name="Wang Q."/>
        </authorList>
    </citation>
    <scope>NUCLEOTIDE SEQUENCE [LARGE SCALE GENOMIC DNA]</scope>
    <source>
        <strain evidence="3 4">KN286</strain>
    </source>
</reference>
<feature type="signal peptide" evidence="1">
    <location>
        <begin position="1"/>
        <end position="20"/>
    </location>
</feature>
<dbReference type="AlphaFoldDB" id="A0A6B0TXD8"/>
<comment type="caution">
    <text evidence="3">The sequence shown here is derived from an EMBL/GenBank/DDBJ whole genome shotgun (WGS) entry which is preliminary data.</text>
</comment>
<protein>
    <recommendedName>
        <fullName evidence="2">PRC-barrel domain-containing protein</fullName>
    </recommendedName>
</protein>
<organism evidence="3 4">
    <name type="scientific">Oceanomicrobium pacificus</name>
    <dbReference type="NCBI Taxonomy" id="2692916"/>
    <lineage>
        <taxon>Bacteria</taxon>
        <taxon>Pseudomonadati</taxon>
        <taxon>Pseudomonadota</taxon>
        <taxon>Alphaproteobacteria</taxon>
        <taxon>Rhodobacterales</taxon>
        <taxon>Paracoccaceae</taxon>
        <taxon>Oceanomicrobium</taxon>
    </lineage>
</organism>
<keyword evidence="4" id="KW-1185">Reference proteome</keyword>
<gene>
    <name evidence="3" type="ORF">GSH16_09545</name>
</gene>
<dbReference type="Pfam" id="PF05239">
    <property type="entry name" value="PRC"/>
    <property type="match status" value="1"/>
</dbReference>
<dbReference type="PANTHER" id="PTHR36505:SF1">
    <property type="entry name" value="BLR1072 PROTEIN"/>
    <property type="match status" value="1"/>
</dbReference>
<keyword evidence="1" id="KW-0732">Signal</keyword>
<dbReference type="RefSeq" id="WP_160854404.1">
    <property type="nucleotide sequence ID" value="NZ_WUWG01000003.1"/>
</dbReference>